<proteinExistence type="predicted"/>
<reference evidence="2 3" key="1">
    <citation type="submission" date="2024-09" db="EMBL/GenBank/DDBJ databases">
        <title>Rethinking Asexuality: The Enigmatic Case of Functional Sexual Genes in Lepraria (Stereocaulaceae).</title>
        <authorList>
            <person name="Doellman M."/>
            <person name="Sun Y."/>
            <person name="Barcenas-Pena A."/>
            <person name="Lumbsch H.T."/>
            <person name="Grewe F."/>
        </authorList>
    </citation>
    <scope>NUCLEOTIDE SEQUENCE [LARGE SCALE GENOMIC DNA]</scope>
    <source>
        <strain evidence="2 3">Mercado 3170</strain>
    </source>
</reference>
<gene>
    <name evidence="2" type="ORF">N7G274_007393</name>
</gene>
<keyword evidence="3" id="KW-1185">Reference proteome</keyword>
<dbReference type="EMBL" id="JBEFKJ010000023">
    <property type="protein sequence ID" value="KAL2039990.1"/>
    <property type="molecule type" value="Genomic_DNA"/>
</dbReference>
<accession>A0ABR4A4J8</accession>
<feature type="region of interest" description="Disordered" evidence="1">
    <location>
        <begin position="23"/>
        <end position="44"/>
    </location>
</feature>
<protein>
    <submittedName>
        <fullName evidence="2">Uncharacterized protein</fullName>
    </submittedName>
</protein>
<name>A0ABR4A4J8_9LECA</name>
<evidence type="ECO:0000313" key="3">
    <source>
        <dbReference type="Proteomes" id="UP001590950"/>
    </source>
</evidence>
<organism evidence="2 3">
    <name type="scientific">Stereocaulon virgatum</name>
    <dbReference type="NCBI Taxonomy" id="373712"/>
    <lineage>
        <taxon>Eukaryota</taxon>
        <taxon>Fungi</taxon>
        <taxon>Dikarya</taxon>
        <taxon>Ascomycota</taxon>
        <taxon>Pezizomycotina</taxon>
        <taxon>Lecanoromycetes</taxon>
        <taxon>OSLEUM clade</taxon>
        <taxon>Lecanoromycetidae</taxon>
        <taxon>Lecanorales</taxon>
        <taxon>Lecanorineae</taxon>
        <taxon>Stereocaulaceae</taxon>
        <taxon>Stereocaulon</taxon>
    </lineage>
</organism>
<comment type="caution">
    <text evidence="2">The sequence shown here is derived from an EMBL/GenBank/DDBJ whole genome shotgun (WGS) entry which is preliminary data.</text>
</comment>
<sequence length="78" mass="8218">MAAFCERPASLISEKFTASNVALSHHPPISGHTSPTKSEPGKRSISTATFRYDIDAQELGDEASSTTVLVAPKISCAV</sequence>
<dbReference type="Proteomes" id="UP001590950">
    <property type="component" value="Unassembled WGS sequence"/>
</dbReference>
<evidence type="ECO:0000313" key="2">
    <source>
        <dbReference type="EMBL" id="KAL2039990.1"/>
    </source>
</evidence>
<evidence type="ECO:0000256" key="1">
    <source>
        <dbReference type="SAM" id="MobiDB-lite"/>
    </source>
</evidence>